<dbReference type="EMBL" id="VDMN01000009">
    <property type="protein sequence ID" value="TNM60366.1"/>
    <property type="molecule type" value="Genomic_DNA"/>
</dbReference>
<evidence type="ECO:0000313" key="3">
    <source>
        <dbReference type="EMBL" id="TNM60366.1"/>
    </source>
</evidence>
<dbReference type="Gene3D" id="3.40.50.720">
    <property type="entry name" value="NAD(P)-binding Rossmann-like Domain"/>
    <property type="match status" value="1"/>
</dbReference>
<dbReference type="InterPro" id="IPR020904">
    <property type="entry name" value="Sc_DH/Rdtase_CS"/>
</dbReference>
<dbReference type="FunFam" id="3.40.50.720:FF:000084">
    <property type="entry name" value="Short-chain dehydrogenase reductase"/>
    <property type="match status" value="1"/>
</dbReference>
<protein>
    <submittedName>
        <fullName evidence="3">SDR family oxidoreductase</fullName>
    </submittedName>
</protein>
<dbReference type="InterPro" id="IPR002347">
    <property type="entry name" value="SDR_fam"/>
</dbReference>
<dbReference type="PRINTS" id="PR00080">
    <property type="entry name" value="SDRFAMILY"/>
</dbReference>
<evidence type="ECO:0000313" key="4">
    <source>
        <dbReference type="Proteomes" id="UP000311605"/>
    </source>
</evidence>
<dbReference type="SUPFAM" id="SSF51735">
    <property type="entry name" value="NAD(P)-binding Rossmann-fold domains"/>
    <property type="match status" value="1"/>
</dbReference>
<dbReference type="InterPro" id="IPR036291">
    <property type="entry name" value="NAD(P)-bd_dom_sf"/>
</dbReference>
<name>A0A5C4XA72_9HYPH</name>
<dbReference type="PANTHER" id="PTHR48107">
    <property type="entry name" value="NADPH-DEPENDENT ALDEHYDE REDUCTASE-LIKE PROTEIN, CHLOROPLASTIC-RELATED"/>
    <property type="match status" value="1"/>
</dbReference>
<keyword evidence="4" id="KW-1185">Reference proteome</keyword>
<reference evidence="3 4" key="1">
    <citation type="submission" date="2019-06" db="EMBL/GenBank/DDBJ databases">
        <title>The draft genome of Rhizobium smilacinae PTYR-5.</title>
        <authorList>
            <person name="Liu L."/>
            <person name="Li L."/>
            <person name="Zhang X."/>
        </authorList>
    </citation>
    <scope>NUCLEOTIDE SEQUENCE [LARGE SCALE GENOMIC DNA]</scope>
    <source>
        <strain evidence="3 4">PTYR-5</strain>
    </source>
</reference>
<proteinExistence type="inferred from homology"/>
<dbReference type="Proteomes" id="UP000311605">
    <property type="component" value="Unassembled WGS sequence"/>
</dbReference>
<comment type="similarity">
    <text evidence="1">Belongs to the short-chain dehydrogenases/reductases (SDR) family.</text>
</comment>
<gene>
    <name evidence="3" type="ORF">FHP24_26130</name>
</gene>
<sequence>MQPVPDHGEKSYRGAGKLQGKVALITGGDSGIGKAVAIAFAREGADILISYLNEDEDAADTAKWVEEAGRKALVVPGDITSEAHCQTLVARAVGELGSIDILVNNAAFQRTYDDIADIPAEEWDKTFRTNIYAPFFLSKAAAPHMKPGSAIINTTSIQSRQPSPQLLAYASTKGAVSNFTAGLAEMLAKKGIRVNAVAPGPIWTPLIPSTMPAEKAAKFGQQTLIGRAGQPAELAGAYVLLASELGSYMTGAVIPVTGGEIMI</sequence>
<evidence type="ECO:0000256" key="1">
    <source>
        <dbReference type="ARBA" id="ARBA00006484"/>
    </source>
</evidence>
<dbReference type="PANTHER" id="PTHR48107:SF16">
    <property type="entry name" value="NADPH-DEPENDENT ALDEHYDE REDUCTASE 1, CHLOROPLASTIC"/>
    <property type="match status" value="1"/>
</dbReference>
<dbReference type="OrthoDB" id="9809287at2"/>
<dbReference type="GO" id="GO:0016614">
    <property type="term" value="F:oxidoreductase activity, acting on CH-OH group of donors"/>
    <property type="evidence" value="ECO:0007669"/>
    <property type="project" value="UniProtKB-ARBA"/>
</dbReference>
<dbReference type="AlphaFoldDB" id="A0A5C4XA72"/>
<dbReference type="PROSITE" id="PS00061">
    <property type="entry name" value="ADH_SHORT"/>
    <property type="match status" value="1"/>
</dbReference>
<dbReference type="PRINTS" id="PR00081">
    <property type="entry name" value="GDHRDH"/>
</dbReference>
<comment type="caution">
    <text evidence="3">The sequence shown here is derived from an EMBL/GenBank/DDBJ whole genome shotgun (WGS) entry which is preliminary data.</text>
</comment>
<evidence type="ECO:0000256" key="2">
    <source>
        <dbReference type="ARBA" id="ARBA00023002"/>
    </source>
</evidence>
<keyword evidence="2" id="KW-0560">Oxidoreductase</keyword>
<dbReference type="Pfam" id="PF13561">
    <property type="entry name" value="adh_short_C2"/>
    <property type="match status" value="1"/>
</dbReference>
<organism evidence="3 4">
    <name type="scientific">Aliirhizobium smilacinae</name>
    <dbReference type="NCBI Taxonomy" id="1395944"/>
    <lineage>
        <taxon>Bacteria</taxon>
        <taxon>Pseudomonadati</taxon>
        <taxon>Pseudomonadota</taxon>
        <taxon>Alphaproteobacteria</taxon>
        <taxon>Hyphomicrobiales</taxon>
        <taxon>Rhizobiaceae</taxon>
        <taxon>Aliirhizobium</taxon>
    </lineage>
</organism>
<accession>A0A5C4XA72</accession>